<dbReference type="CDD" id="cd00130">
    <property type="entry name" value="PAS"/>
    <property type="match status" value="1"/>
</dbReference>
<feature type="domain" description="PAS" evidence="2">
    <location>
        <begin position="305"/>
        <end position="353"/>
    </location>
</feature>
<dbReference type="Proteomes" id="UP001146120">
    <property type="component" value="Unassembled WGS sequence"/>
</dbReference>
<accession>A0AAV2ZIY2</accession>
<dbReference type="InterPro" id="IPR046347">
    <property type="entry name" value="bZIP_sf"/>
</dbReference>
<dbReference type="InterPro" id="IPR013655">
    <property type="entry name" value="PAS_fold_3"/>
</dbReference>
<keyword evidence="4" id="KW-1185">Reference proteome</keyword>
<dbReference type="EMBL" id="DAKRPA010000001">
    <property type="protein sequence ID" value="DBA05334.1"/>
    <property type="molecule type" value="Genomic_DNA"/>
</dbReference>
<dbReference type="NCBIfam" id="TIGR00229">
    <property type="entry name" value="sensory_box"/>
    <property type="match status" value="1"/>
</dbReference>
<feature type="compositionally biased region" description="Basic and acidic residues" evidence="1">
    <location>
        <begin position="246"/>
        <end position="256"/>
    </location>
</feature>
<evidence type="ECO:0000313" key="4">
    <source>
        <dbReference type="Proteomes" id="UP001146120"/>
    </source>
</evidence>
<reference evidence="3" key="2">
    <citation type="journal article" date="2023" name="Microbiol Resour">
        <title>Decontamination and Annotation of the Draft Genome Sequence of the Oomycete Lagenidium giganteum ARSEF 373.</title>
        <authorList>
            <person name="Morgan W.R."/>
            <person name="Tartar A."/>
        </authorList>
    </citation>
    <scope>NUCLEOTIDE SEQUENCE</scope>
    <source>
        <strain evidence="3">ARSEF 373</strain>
    </source>
</reference>
<evidence type="ECO:0000256" key="1">
    <source>
        <dbReference type="SAM" id="MobiDB-lite"/>
    </source>
</evidence>
<gene>
    <name evidence="3" type="ORF">N0F65_007496</name>
</gene>
<organism evidence="3 4">
    <name type="scientific">Lagenidium giganteum</name>
    <dbReference type="NCBI Taxonomy" id="4803"/>
    <lineage>
        <taxon>Eukaryota</taxon>
        <taxon>Sar</taxon>
        <taxon>Stramenopiles</taxon>
        <taxon>Oomycota</taxon>
        <taxon>Peronosporomycetes</taxon>
        <taxon>Pythiales</taxon>
        <taxon>Pythiaceae</taxon>
    </lineage>
</organism>
<name>A0AAV2ZIY2_9STRA</name>
<evidence type="ECO:0000259" key="2">
    <source>
        <dbReference type="PROSITE" id="PS50112"/>
    </source>
</evidence>
<dbReference type="Pfam" id="PF08447">
    <property type="entry name" value="PAS_3"/>
    <property type="match status" value="1"/>
</dbReference>
<dbReference type="Gene3D" id="3.30.450.20">
    <property type="entry name" value="PAS domain"/>
    <property type="match status" value="1"/>
</dbReference>
<reference evidence="3" key="1">
    <citation type="submission" date="2022-11" db="EMBL/GenBank/DDBJ databases">
        <authorList>
            <person name="Morgan W.R."/>
            <person name="Tartar A."/>
        </authorList>
    </citation>
    <scope>NUCLEOTIDE SEQUENCE</scope>
    <source>
        <strain evidence="3">ARSEF 373</strain>
    </source>
</reference>
<dbReference type="AlphaFoldDB" id="A0AAV2ZIY2"/>
<dbReference type="GO" id="GO:0003700">
    <property type="term" value="F:DNA-binding transcription factor activity"/>
    <property type="evidence" value="ECO:0007669"/>
    <property type="project" value="InterPro"/>
</dbReference>
<proteinExistence type="predicted"/>
<comment type="caution">
    <text evidence="3">The sequence shown here is derived from an EMBL/GenBank/DDBJ whole genome shotgun (WGS) entry which is preliminary data.</text>
</comment>
<dbReference type="PROSITE" id="PS50112">
    <property type="entry name" value="PAS"/>
    <property type="match status" value="1"/>
</dbReference>
<feature type="region of interest" description="Disordered" evidence="1">
    <location>
        <begin position="242"/>
        <end position="263"/>
    </location>
</feature>
<dbReference type="SUPFAM" id="SSF57959">
    <property type="entry name" value="Leucine zipper domain"/>
    <property type="match status" value="1"/>
</dbReference>
<dbReference type="Gene3D" id="1.20.5.170">
    <property type="match status" value="1"/>
</dbReference>
<sequence>MEFNDNDVDMAMHDDSMLDMNLAASFAMAPGGGAPGFPPTMVPGVAPMDPTAPQNFASVEEYAALMGIKLEIPNDDMAVSTPMAAPAVNQFNVTPTPDMAKIQANAAYFENLYRERVGLLDDLDNSGNLTSMTLPAGVGSGIGASNMFGHAPNPALSAPGMFGRSNELEFNGVNRMYDPANDFGAPGPMHMQKTPTAMAQRAVPSHHDLGAQTLSPEILSAMIKQQNAKSMHGFDSLNDDEQSALMKEEKSRERNRDHSRKSRLRKKEFVENLKVEVEKLQIYQMMCEQCLDLMALVTSEPSAVFLFTSSSYSRVLGYQSHQLLSGQSSFLDHVHPDNITEVRSIFQKFSKMGETKKFTFRIKAADGTYHRAETMARMAERGVVCSTRVDTGVECTTGSAGTAA</sequence>
<evidence type="ECO:0000313" key="3">
    <source>
        <dbReference type="EMBL" id="DBA05334.1"/>
    </source>
</evidence>
<dbReference type="SUPFAM" id="SSF55785">
    <property type="entry name" value="PYP-like sensor domain (PAS domain)"/>
    <property type="match status" value="1"/>
</dbReference>
<dbReference type="CDD" id="cd14809">
    <property type="entry name" value="bZIP_AUREO-like"/>
    <property type="match status" value="1"/>
</dbReference>
<protein>
    <recommendedName>
        <fullName evidence="2">PAS domain-containing protein</fullName>
    </recommendedName>
</protein>
<dbReference type="InterPro" id="IPR000014">
    <property type="entry name" value="PAS"/>
</dbReference>
<dbReference type="InterPro" id="IPR035965">
    <property type="entry name" value="PAS-like_dom_sf"/>
</dbReference>